<accession>A0ABZ2P8Z8</accession>
<evidence type="ECO:0000313" key="1">
    <source>
        <dbReference type="EMBL" id="WXC83633.1"/>
    </source>
</evidence>
<evidence type="ECO:0000313" key="2">
    <source>
        <dbReference type="Proteomes" id="UP001432046"/>
    </source>
</evidence>
<dbReference type="RefSeq" id="WP_338834809.1">
    <property type="nucleotide sequence ID" value="NZ_CP147711.1"/>
</dbReference>
<gene>
    <name evidence="1" type="ORF">WDK88_19655</name>
</gene>
<protein>
    <recommendedName>
        <fullName evidence="3">Tetratricopeptide repeat protein</fullName>
    </recommendedName>
</protein>
<reference evidence="1" key="1">
    <citation type="journal article" date="2021" name="Int. J. Syst. Evol. Microbiol.">
        <title>Bradyrhizobium septentrionale sp. nov. (sv. septentrionale) and Bradyrhizobium quebecense sp. nov. (sv. septentrionale) associated with legumes native to Canada possess rearranged symbiosis genes and numerous insertion sequences.</title>
        <authorList>
            <person name="Bromfield E.S.P."/>
            <person name="Cloutier S."/>
        </authorList>
    </citation>
    <scope>NUCLEOTIDE SEQUENCE</scope>
    <source>
        <strain evidence="1">5S5</strain>
    </source>
</reference>
<reference evidence="1" key="2">
    <citation type="submission" date="2024-03" db="EMBL/GenBank/DDBJ databases">
        <authorList>
            <person name="Bromfield E.S.P."/>
            <person name="Cloutier S."/>
        </authorList>
    </citation>
    <scope>NUCLEOTIDE SEQUENCE</scope>
    <source>
        <strain evidence="1">5S5</strain>
    </source>
</reference>
<organism evidence="1 2">
    <name type="scientific">Bradyrhizobium septentrionale</name>
    <dbReference type="NCBI Taxonomy" id="1404411"/>
    <lineage>
        <taxon>Bacteria</taxon>
        <taxon>Pseudomonadati</taxon>
        <taxon>Pseudomonadota</taxon>
        <taxon>Alphaproteobacteria</taxon>
        <taxon>Hyphomicrobiales</taxon>
        <taxon>Nitrobacteraceae</taxon>
        <taxon>Bradyrhizobium</taxon>
    </lineage>
</organism>
<dbReference type="EMBL" id="CP147711">
    <property type="protein sequence ID" value="WXC83633.1"/>
    <property type="molecule type" value="Genomic_DNA"/>
</dbReference>
<keyword evidence="2" id="KW-1185">Reference proteome</keyword>
<dbReference type="Proteomes" id="UP001432046">
    <property type="component" value="Chromosome"/>
</dbReference>
<name>A0ABZ2P8Z8_9BRAD</name>
<sequence length="233" mass="26042">MDGLSRGRNSAIFFALVSVLPSAAQTRPTAHSRDEWRVVDKECRDVLPPQAKIRACLNLLGDRRLPAAYVAPINSEISSAFQSLRDYNNAIKYKKIEIERALAPVKQLASSGEALPVTFGAMSLRYTELGTLQALNRLTSSDRQSDEARRVAAEEQNNYNLALQYNPMNYRTYRYRAEIRSLFCDSASAAQDLEAAVRFAETAGDQTAARDYKRATLARLIHQRLVERLASVA</sequence>
<evidence type="ECO:0008006" key="3">
    <source>
        <dbReference type="Google" id="ProtNLM"/>
    </source>
</evidence>
<proteinExistence type="predicted"/>